<protein>
    <recommendedName>
        <fullName evidence="12">Glycosyltransferase RgtA/B/C/D-like domain-containing protein</fullName>
    </recommendedName>
</protein>
<evidence type="ECO:0000256" key="3">
    <source>
        <dbReference type="ARBA" id="ARBA00022676"/>
    </source>
</evidence>
<evidence type="ECO:0000313" key="11">
    <source>
        <dbReference type="Proteomes" id="UP000323380"/>
    </source>
</evidence>
<feature type="transmembrane region" description="Helical" evidence="9">
    <location>
        <begin position="28"/>
        <end position="47"/>
    </location>
</feature>
<evidence type="ECO:0000256" key="4">
    <source>
        <dbReference type="ARBA" id="ARBA00022679"/>
    </source>
</evidence>
<comment type="caution">
    <text evidence="10">The sequence shown here is derived from an EMBL/GenBank/DDBJ whole genome shotgun (WGS) entry which is preliminary data.</text>
</comment>
<dbReference type="GO" id="GO:0016763">
    <property type="term" value="F:pentosyltransferase activity"/>
    <property type="evidence" value="ECO:0007669"/>
    <property type="project" value="TreeGrafter"/>
</dbReference>
<feature type="transmembrane region" description="Helical" evidence="9">
    <location>
        <begin position="193"/>
        <end position="220"/>
    </location>
</feature>
<dbReference type="PANTHER" id="PTHR33908">
    <property type="entry name" value="MANNOSYLTRANSFERASE YKCB-RELATED"/>
    <property type="match status" value="1"/>
</dbReference>
<dbReference type="InterPro" id="IPR050297">
    <property type="entry name" value="LipidA_mod_glycosyltrf_83"/>
</dbReference>
<accession>A0A5D0NGR2</accession>
<dbReference type="PANTHER" id="PTHR33908:SF11">
    <property type="entry name" value="MEMBRANE PROTEIN"/>
    <property type="match status" value="1"/>
</dbReference>
<evidence type="ECO:0000256" key="1">
    <source>
        <dbReference type="ARBA" id="ARBA00004651"/>
    </source>
</evidence>
<feature type="transmembrane region" description="Helical" evidence="9">
    <location>
        <begin position="377"/>
        <end position="399"/>
    </location>
</feature>
<dbReference type="RefSeq" id="WP_067884762.1">
    <property type="nucleotide sequence ID" value="NZ_VSFG01000006.1"/>
</dbReference>
<evidence type="ECO:0000256" key="9">
    <source>
        <dbReference type="SAM" id="Phobius"/>
    </source>
</evidence>
<keyword evidence="6 9" id="KW-1133">Transmembrane helix</keyword>
<comment type="subcellular location">
    <subcellularLocation>
        <location evidence="1">Cell membrane</location>
        <topology evidence="1">Multi-pass membrane protein</topology>
    </subcellularLocation>
</comment>
<feature type="transmembrane region" description="Helical" evidence="9">
    <location>
        <begin position="321"/>
        <end position="340"/>
    </location>
</feature>
<sequence>MTLAIAPPRIPAGSAAPAPPRPARRPRALPWLLVAGTVAQVLVRLWFARARTGPAADPDETGYLVAARWLAGGPGGDLTGHTFYQGGYPLLLSPAYWFARDPATVYALVMGINAVLGALLFPLGYAAARRFGFGRRAAAPVAFAAALLPATAFFGAFALADAVLPTLVLAWLLALDRFARRGRAVDAVAASLAASYAAAVHTRGTVLLAVHVGALIAVAVTRRSVRAAAAGGCAAAAGLAAGTALNAQVRAALYPGGARDLAGTLESRLTSVPGQEWALSGATGQVWYLIVSTWGLAGAGLVAFAAVLVRRRASAADRTMAAVVLAATLGIAYASSAALADEHRVGNFAYGRYLSCVALVYTLAGAAALARSRGRAALRLTAAAVLTAEVAGLCVTAYAGERLRTHKFIGFDFPEVMFLTGDRAALHLQEATLAACGLLCCFLALSRLGGRRAAPAMAAALAAVGLAALTSAMGPAPRRETPPPPFPGPAAGGVAADVSLTWVARIKLMHPVWWTRVDRVDVRAGRPPAKGVCTVVVALPDGTPPEASWPGHPAGWRPHTGRTGPDGWVSWHAPSCPAATARGQ</sequence>
<keyword evidence="11" id="KW-1185">Reference proteome</keyword>
<proteinExistence type="predicted"/>
<dbReference type="STRING" id="1220554.GCA_001552135_00452"/>
<feature type="transmembrane region" description="Helical" evidence="9">
    <location>
        <begin position="424"/>
        <end position="445"/>
    </location>
</feature>
<feature type="transmembrane region" description="Helical" evidence="9">
    <location>
        <begin position="286"/>
        <end position="309"/>
    </location>
</feature>
<feature type="transmembrane region" description="Helical" evidence="9">
    <location>
        <begin position="140"/>
        <end position="173"/>
    </location>
</feature>
<keyword evidence="5 9" id="KW-0812">Transmembrane</keyword>
<evidence type="ECO:0000256" key="6">
    <source>
        <dbReference type="ARBA" id="ARBA00022989"/>
    </source>
</evidence>
<keyword evidence="3" id="KW-0328">Glycosyltransferase</keyword>
<feature type="compositionally biased region" description="Low complexity" evidence="8">
    <location>
        <begin position="1"/>
        <end position="16"/>
    </location>
</feature>
<evidence type="ECO:0000256" key="5">
    <source>
        <dbReference type="ARBA" id="ARBA00022692"/>
    </source>
</evidence>
<organism evidence="10 11">
    <name type="scientific">Actinomadura chibensis</name>
    <dbReference type="NCBI Taxonomy" id="392828"/>
    <lineage>
        <taxon>Bacteria</taxon>
        <taxon>Bacillati</taxon>
        <taxon>Actinomycetota</taxon>
        <taxon>Actinomycetes</taxon>
        <taxon>Streptosporangiales</taxon>
        <taxon>Thermomonosporaceae</taxon>
        <taxon>Actinomadura</taxon>
    </lineage>
</organism>
<feature type="transmembrane region" description="Helical" evidence="9">
    <location>
        <begin position="227"/>
        <end position="245"/>
    </location>
</feature>
<evidence type="ECO:0000313" key="10">
    <source>
        <dbReference type="EMBL" id="TYB43597.1"/>
    </source>
</evidence>
<evidence type="ECO:0000256" key="2">
    <source>
        <dbReference type="ARBA" id="ARBA00022475"/>
    </source>
</evidence>
<dbReference type="Proteomes" id="UP000323380">
    <property type="component" value="Unassembled WGS sequence"/>
</dbReference>
<feature type="transmembrane region" description="Helical" evidence="9">
    <location>
        <begin position="352"/>
        <end position="370"/>
    </location>
</feature>
<dbReference type="GO" id="GO:0005886">
    <property type="term" value="C:plasma membrane"/>
    <property type="evidence" value="ECO:0007669"/>
    <property type="project" value="UniProtKB-SubCell"/>
</dbReference>
<name>A0A5D0NGR2_9ACTN</name>
<dbReference type="EMBL" id="VSFG01000006">
    <property type="protein sequence ID" value="TYB43597.1"/>
    <property type="molecule type" value="Genomic_DNA"/>
</dbReference>
<keyword evidence="4" id="KW-0808">Transferase</keyword>
<feature type="region of interest" description="Disordered" evidence="8">
    <location>
        <begin position="1"/>
        <end position="23"/>
    </location>
</feature>
<dbReference type="GO" id="GO:0009103">
    <property type="term" value="P:lipopolysaccharide biosynthetic process"/>
    <property type="evidence" value="ECO:0007669"/>
    <property type="project" value="UniProtKB-ARBA"/>
</dbReference>
<keyword evidence="2" id="KW-1003">Cell membrane</keyword>
<evidence type="ECO:0000256" key="8">
    <source>
        <dbReference type="SAM" id="MobiDB-lite"/>
    </source>
</evidence>
<evidence type="ECO:0000256" key="7">
    <source>
        <dbReference type="ARBA" id="ARBA00023136"/>
    </source>
</evidence>
<evidence type="ECO:0008006" key="12">
    <source>
        <dbReference type="Google" id="ProtNLM"/>
    </source>
</evidence>
<reference evidence="10 11" key="1">
    <citation type="submission" date="2019-08" db="EMBL/GenBank/DDBJ databases">
        <title>Actinomadura sp. nov. CYP1-5 isolated from mountain soil.</title>
        <authorList>
            <person name="Songsumanus A."/>
            <person name="Kuncharoen N."/>
            <person name="Kudo T."/>
            <person name="Yuki M."/>
            <person name="Igarashi Y."/>
            <person name="Tanasupawat S."/>
        </authorList>
    </citation>
    <scope>NUCLEOTIDE SEQUENCE [LARGE SCALE GENOMIC DNA]</scope>
    <source>
        <strain evidence="10 11">JCM 14158</strain>
    </source>
</reference>
<feature type="transmembrane region" description="Helical" evidence="9">
    <location>
        <begin position="105"/>
        <end position="128"/>
    </location>
</feature>
<feature type="transmembrane region" description="Helical" evidence="9">
    <location>
        <begin position="457"/>
        <end position="476"/>
    </location>
</feature>
<gene>
    <name evidence="10" type="ORF">FXF69_27835</name>
</gene>
<keyword evidence="7 9" id="KW-0472">Membrane</keyword>
<dbReference type="AlphaFoldDB" id="A0A5D0NGR2"/>